<reference evidence="2 3" key="1">
    <citation type="submission" date="2016-12" db="EMBL/GenBank/DDBJ databases">
        <title>The genomes of Aspergillus section Nigri reveals drivers in fungal speciation.</title>
        <authorList>
            <consortium name="DOE Joint Genome Institute"/>
            <person name="Vesth T.C."/>
            <person name="Nybo J."/>
            <person name="Theobald S."/>
            <person name="Brandl J."/>
            <person name="Frisvad J.C."/>
            <person name="Nielsen K.F."/>
            <person name="Lyhne E.K."/>
            <person name="Kogle M.E."/>
            <person name="Kuo A."/>
            <person name="Riley R."/>
            <person name="Clum A."/>
            <person name="Nolan M."/>
            <person name="Lipzen A."/>
            <person name="Salamov A."/>
            <person name="Henrissat B."/>
            <person name="Wiebenga A."/>
            <person name="De Vries R.P."/>
            <person name="Grigoriev I.V."/>
            <person name="Mortensen U.H."/>
            <person name="Andersen M.R."/>
            <person name="Baker S.E."/>
        </authorList>
    </citation>
    <scope>NUCLEOTIDE SEQUENCE [LARGE SCALE GENOMIC DNA]</scope>
    <source>
        <strain evidence="2 3">IBT 23096</strain>
    </source>
</reference>
<proteinExistence type="predicted"/>
<dbReference type="GeneID" id="36550828"/>
<dbReference type="AlphaFoldDB" id="A0A2I2GPX9"/>
<organism evidence="2 3">
    <name type="scientific">Aspergillus steynii IBT 23096</name>
    <dbReference type="NCBI Taxonomy" id="1392250"/>
    <lineage>
        <taxon>Eukaryota</taxon>
        <taxon>Fungi</taxon>
        <taxon>Dikarya</taxon>
        <taxon>Ascomycota</taxon>
        <taxon>Pezizomycotina</taxon>
        <taxon>Eurotiomycetes</taxon>
        <taxon>Eurotiomycetidae</taxon>
        <taxon>Eurotiales</taxon>
        <taxon>Aspergillaceae</taxon>
        <taxon>Aspergillus</taxon>
        <taxon>Aspergillus subgen. Circumdati</taxon>
    </lineage>
</organism>
<dbReference type="Proteomes" id="UP000234275">
    <property type="component" value="Unassembled WGS sequence"/>
</dbReference>
<feature type="region of interest" description="Disordered" evidence="1">
    <location>
        <begin position="1"/>
        <end position="56"/>
    </location>
</feature>
<evidence type="ECO:0000313" key="2">
    <source>
        <dbReference type="EMBL" id="PLB54929.1"/>
    </source>
</evidence>
<accession>A0A2I2GPX9</accession>
<comment type="caution">
    <text evidence="2">The sequence shown here is derived from an EMBL/GenBank/DDBJ whole genome shotgun (WGS) entry which is preliminary data.</text>
</comment>
<gene>
    <name evidence="2" type="ORF">P170DRAFT_26906</name>
</gene>
<protein>
    <submittedName>
        <fullName evidence="2">Uncharacterized protein</fullName>
    </submittedName>
</protein>
<evidence type="ECO:0000256" key="1">
    <source>
        <dbReference type="SAM" id="MobiDB-lite"/>
    </source>
</evidence>
<feature type="compositionally biased region" description="Pro residues" evidence="1">
    <location>
        <begin position="1"/>
        <end position="10"/>
    </location>
</feature>
<evidence type="ECO:0000313" key="3">
    <source>
        <dbReference type="Proteomes" id="UP000234275"/>
    </source>
</evidence>
<name>A0A2I2GPX9_9EURO</name>
<sequence>MTSPRPPPGCPCDARGLRAPRPSHAPKPTYRPARTNRSSPFGASLQGEPNRREGGGADCFSLLRRVTSPGHYLLSLCRLASSRAIRRKHDR</sequence>
<dbReference type="EMBL" id="MSFO01000001">
    <property type="protein sequence ID" value="PLB54929.1"/>
    <property type="molecule type" value="Genomic_DNA"/>
</dbReference>
<dbReference type="RefSeq" id="XP_024710231.1">
    <property type="nucleotide sequence ID" value="XM_024843129.1"/>
</dbReference>
<dbReference type="VEuPathDB" id="FungiDB:P170DRAFT_26906"/>
<keyword evidence="3" id="KW-1185">Reference proteome</keyword>